<accession>A0A316FSC6</accession>
<dbReference type="KEGG" id="salo:EF888_11130"/>
<comment type="caution">
    <text evidence="2">The sequence shown here is derived from an EMBL/GenBank/DDBJ whole genome shotgun (WGS) entry which is preliminary data.</text>
</comment>
<dbReference type="Pfam" id="PF05119">
    <property type="entry name" value="Terminase_4"/>
    <property type="match status" value="1"/>
</dbReference>
<dbReference type="OrthoDB" id="7843333at2"/>
<dbReference type="NCBIfam" id="TIGR01558">
    <property type="entry name" value="sm_term_P27"/>
    <property type="match status" value="1"/>
</dbReference>
<keyword evidence="3" id="KW-1185">Reference proteome</keyword>
<name>A0A316FSC6_9RHOB</name>
<dbReference type="EMBL" id="QGGV01000017">
    <property type="protein sequence ID" value="PWK51671.1"/>
    <property type="molecule type" value="Genomic_DNA"/>
</dbReference>
<evidence type="ECO:0000313" key="3">
    <source>
        <dbReference type="Proteomes" id="UP000245390"/>
    </source>
</evidence>
<feature type="region of interest" description="Disordered" evidence="1">
    <location>
        <begin position="1"/>
        <end position="26"/>
    </location>
</feature>
<organism evidence="2 3">
    <name type="scientific">Silicimonas algicola</name>
    <dbReference type="NCBI Taxonomy" id="1826607"/>
    <lineage>
        <taxon>Bacteria</taxon>
        <taxon>Pseudomonadati</taxon>
        <taxon>Pseudomonadota</taxon>
        <taxon>Alphaproteobacteria</taxon>
        <taxon>Rhodobacterales</taxon>
        <taxon>Paracoccaceae</taxon>
    </lineage>
</organism>
<proteinExistence type="predicted"/>
<evidence type="ECO:0000313" key="2">
    <source>
        <dbReference type="EMBL" id="PWK51671.1"/>
    </source>
</evidence>
<dbReference type="RefSeq" id="WP_109761232.1">
    <property type="nucleotide sequence ID" value="NZ_CP034588.1"/>
</dbReference>
<evidence type="ECO:0000256" key="1">
    <source>
        <dbReference type="SAM" id="MobiDB-lite"/>
    </source>
</evidence>
<gene>
    <name evidence="2" type="ORF">C8D95_11714</name>
</gene>
<dbReference type="InterPro" id="IPR006448">
    <property type="entry name" value="Phage_term_ssu_P27"/>
</dbReference>
<dbReference type="Proteomes" id="UP000245390">
    <property type="component" value="Unassembled WGS sequence"/>
</dbReference>
<sequence length="170" mass="19085">MRGPKPRPARPAGKDDTHAVTPDALPRCPAHLGPVARKEWRRLAAPLHKLGILTVADRAAFAAYCQAWERWVEAEEQLQKTPMLLKTPSGYVQQSPWLSIANKQMELMARYMAELGLTPSARRRVMPEGIEANEPLIIFKTVYEWEGKEIDAAPDSRRPMIRLPPGAENA</sequence>
<reference evidence="2 3" key="1">
    <citation type="submission" date="2018-05" db="EMBL/GenBank/DDBJ databases">
        <title>Genomic Encyclopedia of Type Strains, Phase IV (KMG-IV): sequencing the most valuable type-strain genomes for metagenomic binning, comparative biology and taxonomic classification.</title>
        <authorList>
            <person name="Goeker M."/>
        </authorList>
    </citation>
    <scope>NUCLEOTIDE SEQUENCE [LARGE SCALE GENOMIC DNA]</scope>
    <source>
        <strain evidence="2 3">DSM 103371</strain>
    </source>
</reference>
<protein>
    <submittedName>
        <fullName evidence="2">P27 family predicted phage terminase small subunit</fullName>
    </submittedName>
</protein>
<dbReference type="AlphaFoldDB" id="A0A316FSC6"/>